<gene>
    <name evidence="2" type="ORF">MERR_LOCUS16750</name>
</gene>
<comment type="caution">
    <text evidence="2">The sequence shown here is derived from an EMBL/GenBank/DDBJ whole genome shotgun (WGS) entry which is preliminary data.</text>
</comment>
<organism evidence="2 3">
    <name type="scientific">Microthlaspi erraticum</name>
    <dbReference type="NCBI Taxonomy" id="1685480"/>
    <lineage>
        <taxon>Eukaryota</taxon>
        <taxon>Viridiplantae</taxon>
        <taxon>Streptophyta</taxon>
        <taxon>Embryophyta</taxon>
        <taxon>Tracheophyta</taxon>
        <taxon>Spermatophyta</taxon>
        <taxon>Magnoliopsida</taxon>
        <taxon>eudicotyledons</taxon>
        <taxon>Gunneridae</taxon>
        <taxon>Pentapetalae</taxon>
        <taxon>rosids</taxon>
        <taxon>malvids</taxon>
        <taxon>Brassicales</taxon>
        <taxon>Brassicaceae</taxon>
        <taxon>Coluteocarpeae</taxon>
        <taxon>Microthlaspi</taxon>
    </lineage>
</organism>
<dbReference type="Proteomes" id="UP000467841">
    <property type="component" value="Unassembled WGS sequence"/>
</dbReference>
<accession>A0A6D2ISI0</accession>
<evidence type="ECO:0000313" key="2">
    <source>
        <dbReference type="EMBL" id="CAA7029515.1"/>
    </source>
</evidence>
<feature type="region of interest" description="Disordered" evidence="1">
    <location>
        <begin position="37"/>
        <end position="88"/>
    </location>
</feature>
<protein>
    <submittedName>
        <fullName evidence="2">Uncharacterized protein</fullName>
    </submittedName>
</protein>
<dbReference type="EMBL" id="CACVBM020001083">
    <property type="protein sequence ID" value="CAA7029515.1"/>
    <property type="molecule type" value="Genomic_DNA"/>
</dbReference>
<proteinExistence type="predicted"/>
<evidence type="ECO:0000313" key="3">
    <source>
        <dbReference type="Proteomes" id="UP000467841"/>
    </source>
</evidence>
<sequence length="88" mass="10061">MDSRGLKSLVDGSEPSFDSIRSPFRFNRFRRYMNPAASAAKMTTIPRKTPDMNTKPIDENISGKLGEVQCEESFSSRNQAEKKEDSWR</sequence>
<name>A0A6D2ISI0_9BRAS</name>
<reference evidence="2" key="1">
    <citation type="submission" date="2020-01" db="EMBL/GenBank/DDBJ databases">
        <authorList>
            <person name="Mishra B."/>
        </authorList>
    </citation>
    <scope>NUCLEOTIDE SEQUENCE [LARGE SCALE GENOMIC DNA]</scope>
</reference>
<keyword evidence="3" id="KW-1185">Reference proteome</keyword>
<feature type="compositionally biased region" description="Basic and acidic residues" evidence="1">
    <location>
        <begin position="79"/>
        <end position="88"/>
    </location>
</feature>
<dbReference type="AlphaFoldDB" id="A0A6D2ISI0"/>
<evidence type="ECO:0000256" key="1">
    <source>
        <dbReference type="SAM" id="MobiDB-lite"/>
    </source>
</evidence>